<dbReference type="Gene3D" id="1.10.357.140">
    <property type="entry name" value="UbiA prenyltransferase"/>
    <property type="match status" value="1"/>
</dbReference>
<proteinExistence type="predicted"/>
<gene>
    <name evidence="5" type="ORF">GCM10022377_21720</name>
</gene>
<reference evidence="6" key="1">
    <citation type="journal article" date="2019" name="Int. J. Syst. Evol. Microbiol.">
        <title>The Global Catalogue of Microorganisms (GCM) 10K type strain sequencing project: providing services to taxonomists for standard genome sequencing and annotation.</title>
        <authorList>
            <consortium name="The Broad Institute Genomics Platform"/>
            <consortium name="The Broad Institute Genome Sequencing Center for Infectious Disease"/>
            <person name="Wu L."/>
            <person name="Ma J."/>
        </authorList>
    </citation>
    <scope>NUCLEOTIDE SEQUENCE [LARGE SCALE GENOMIC DNA]</scope>
    <source>
        <strain evidence="6">JCM 16961</strain>
    </source>
</reference>
<comment type="caution">
    <text evidence="5">The sequence shown here is derived from an EMBL/GenBank/DDBJ whole genome shotgun (WGS) entry which is preliminary data.</text>
</comment>
<dbReference type="PANTHER" id="PTHR42723:SF1">
    <property type="entry name" value="CHLOROPHYLL SYNTHASE, CHLOROPLASTIC"/>
    <property type="match status" value="1"/>
</dbReference>
<keyword evidence="2" id="KW-0812">Transmembrane</keyword>
<sequence length="301" mass="29875">MSGPSASAMRDYLELVRAPAVLTVLGDTLAGGAAAGHPVGGRRLALPLASACLYAGGMALNDYADRGIDAVERPERPVPSGRISPERALGAAAALTVLGLGLSAVGGGRRSLAVGAPLAAAIWSYDLAAKRHPVPAALTMGVCRALDVLMGTGTADLRSALPAAAAMGGHTVAVTALSRGEVNGTDTTTAAGAAATTALVSASVLAGAPRSWRGALPVLAAVGVYAARCAPAQVEAARDPAARNALEATKRGIRAMVPLQAALAFRHGSTAAGLAVAAVDVLGKVLRARSARGTNREMSES</sequence>
<dbReference type="PANTHER" id="PTHR42723">
    <property type="entry name" value="CHLOROPHYLL SYNTHASE"/>
    <property type="match status" value="1"/>
</dbReference>
<dbReference type="InterPro" id="IPR000537">
    <property type="entry name" value="UbiA_prenyltransferase"/>
</dbReference>
<protein>
    <submittedName>
        <fullName evidence="5">UbiA family prenyltransferase</fullName>
    </submittedName>
</protein>
<keyword evidence="4" id="KW-0472">Membrane</keyword>
<evidence type="ECO:0000313" key="6">
    <source>
        <dbReference type="Proteomes" id="UP001501536"/>
    </source>
</evidence>
<dbReference type="InterPro" id="IPR044878">
    <property type="entry name" value="UbiA_sf"/>
</dbReference>
<dbReference type="EMBL" id="BAABCJ010000005">
    <property type="protein sequence ID" value="GAA3707559.1"/>
    <property type="molecule type" value="Genomic_DNA"/>
</dbReference>
<keyword evidence="3" id="KW-1133">Transmembrane helix</keyword>
<comment type="subcellular location">
    <subcellularLocation>
        <location evidence="1">Membrane</location>
        <topology evidence="1">Multi-pass membrane protein</topology>
    </subcellularLocation>
</comment>
<evidence type="ECO:0000256" key="3">
    <source>
        <dbReference type="ARBA" id="ARBA00022989"/>
    </source>
</evidence>
<organism evidence="5 6">
    <name type="scientific">Zhihengliuella alba</name>
    <dbReference type="NCBI Taxonomy" id="547018"/>
    <lineage>
        <taxon>Bacteria</taxon>
        <taxon>Bacillati</taxon>
        <taxon>Actinomycetota</taxon>
        <taxon>Actinomycetes</taxon>
        <taxon>Micrococcales</taxon>
        <taxon>Micrococcaceae</taxon>
        <taxon>Zhihengliuella</taxon>
    </lineage>
</organism>
<evidence type="ECO:0000256" key="2">
    <source>
        <dbReference type="ARBA" id="ARBA00022692"/>
    </source>
</evidence>
<dbReference type="Pfam" id="PF01040">
    <property type="entry name" value="UbiA"/>
    <property type="match status" value="1"/>
</dbReference>
<evidence type="ECO:0000256" key="1">
    <source>
        <dbReference type="ARBA" id="ARBA00004141"/>
    </source>
</evidence>
<dbReference type="RefSeq" id="WP_344884260.1">
    <property type="nucleotide sequence ID" value="NZ_BAABCJ010000005.1"/>
</dbReference>
<dbReference type="Proteomes" id="UP001501536">
    <property type="component" value="Unassembled WGS sequence"/>
</dbReference>
<keyword evidence="6" id="KW-1185">Reference proteome</keyword>
<accession>A0ABP7DN74</accession>
<dbReference type="NCBIfam" id="NF045897">
    <property type="entry name" value="SCO3242_trans"/>
    <property type="match status" value="1"/>
</dbReference>
<name>A0ABP7DN74_9MICC</name>
<dbReference type="InterPro" id="IPR050475">
    <property type="entry name" value="Prenyltransferase_related"/>
</dbReference>
<evidence type="ECO:0000313" key="5">
    <source>
        <dbReference type="EMBL" id="GAA3707559.1"/>
    </source>
</evidence>
<evidence type="ECO:0000256" key="4">
    <source>
        <dbReference type="ARBA" id="ARBA00023136"/>
    </source>
</evidence>
<dbReference type="CDD" id="cd13964">
    <property type="entry name" value="PT_UbiA_1"/>
    <property type="match status" value="1"/>
</dbReference>